<dbReference type="InterPro" id="IPR036388">
    <property type="entry name" value="WH-like_DNA-bd_sf"/>
</dbReference>
<dbReference type="Pfam" id="PF00126">
    <property type="entry name" value="HTH_1"/>
    <property type="match status" value="1"/>
</dbReference>
<dbReference type="InterPro" id="IPR005119">
    <property type="entry name" value="LysR_subst-bd"/>
</dbReference>
<dbReference type="InterPro" id="IPR000847">
    <property type="entry name" value="LysR_HTH_N"/>
</dbReference>
<reference evidence="6 7" key="1">
    <citation type="submission" date="2016-01" db="EMBL/GenBank/DDBJ databases">
        <title>Highly variable Streptococcus oralis are common among viridans streptococci isolated from primates.</title>
        <authorList>
            <person name="Denapaite D."/>
            <person name="Rieger M."/>
            <person name="Koendgen S."/>
            <person name="Brueckner R."/>
            <person name="Ochigava I."/>
            <person name="Kappeler P."/>
            <person name="Maetz-Rensing K."/>
            <person name="Leendertz F."/>
            <person name="Hakenbeck R."/>
        </authorList>
    </citation>
    <scope>NUCLEOTIDE SEQUENCE [LARGE SCALE GENOMIC DNA]</scope>
    <source>
        <strain evidence="6 7">DD03</strain>
    </source>
</reference>
<keyword evidence="2" id="KW-0805">Transcription regulation</keyword>
<dbReference type="Pfam" id="PF03466">
    <property type="entry name" value="LysR_substrate"/>
    <property type="match status" value="1"/>
</dbReference>
<dbReference type="PRINTS" id="PR00039">
    <property type="entry name" value="HTHLYSR"/>
</dbReference>
<sequence length="294" mass="33448">MDLEHLYEFAVLAESKNFSEAAEKLFISQSALSKHIKSLEQELGVPLFNRENRSATLNEYGQLLLPHALKISEIRYACLTDFHNKLNNINGAINICFEYPIFNLLASFEKENPNITIHVRHVPPHEMVEQLRSGKCELAFLYEKEEQKDLTSVFYRQDSLVAVLPNSHPLANQTSISLEQLKGENFIMLSQRAKEYAIAIEACQKAGFEPKIALSGCIGRDVVRFVKEEVGVSIMIKSFALQHQLDGVKFVDIISSTPVLCLYIYYRKNVQLSPCAKHLLDYINAKTIQNELIK</sequence>
<dbReference type="PROSITE" id="PS50931">
    <property type="entry name" value="HTH_LYSR"/>
    <property type="match status" value="1"/>
</dbReference>
<dbReference type="EMBL" id="LQXV01000125">
    <property type="protein sequence ID" value="KXU09902.1"/>
    <property type="molecule type" value="Genomic_DNA"/>
</dbReference>
<comment type="caution">
    <text evidence="6">The sequence shown here is derived from an EMBL/GenBank/DDBJ whole genome shotgun (WGS) entry which is preliminary data.</text>
</comment>
<evidence type="ECO:0000313" key="6">
    <source>
        <dbReference type="EMBL" id="KXU09902.1"/>
    </source>
</evidence>
<dbReference type="GO" id="GO:0003700">
    <property type="term" value="F:DNA-binding transcription factor activity"/>
    <property type="evidence" value="ECO:0007669"/>
    <property type="project" value="InterPro"/>
</dbReference>
<proteinExistence type="inferred from homology"/>
<evidence type="ECO:0000256" key="3">
    <source>
        <dbReference type="ARBA" id="ARBA00023125"/>
    </source>
</evidence>
<organism evidence="6 7">
    <name type="scientific">Streptococcus gallolyticus</name>
    <dbReference type="NCBI Taxonomy" id="315405"/>
    <lineage>
        <taxon>Bacteria</taxon>
        <taxon>Bacillati</taxon>
        <taxon>Bacillota</taxon>
        <taxon>Bacilli</taxon>
        <taxon>Lactobacillales</taxon>
        <taxon>Streptococcaceae</taxon>
        <taxon>Streptococcus</taxon>
    </lineage>
</organism>
<accession>A0A139R561</accession>
<comment type="similarity">
    <text evidence="1">Belongs to the LysR transcriptional regulatory family.</text>
</comment>
<dbReference type="GO" id="GO:0003677">
    <property type="term" value="F:DNA binding"/>
    <property type="evidence" value="ECO:0007669"/>
    <property type="project" value="UniProtKB-KW"/>
</dbReference>
<protein>
    <submittedName>
        <fullName evidence="6">LysR family transcriptional regulator</fullName>
    </submittedName>
</protein>
<dbReference type="PATRIC" id="fig|315405.12.peg.524"/>
<name>A0A139R561_9STRE</name>
<evidence type="ECO:0000256" key="4">
    <source>
        <dbReference type="ARBA" id="ARBA00023163"/>
    </source>
</evidence>
<keyword evidence="3" id="KW-0238">DNA-binding</keyword>
<dbReference type="Gene3D" id="1.10.10.10">
    <property type="entry name" value="Winged helix-like DNA-binding domain superfamily/Winged helix DNA-binding domain"/>
    <property type="match status" value="1"/>
</dbReference>
<evidence type="ECO:0000256" key="1">
    <source>
        <dbReference type="ARBA" id="ARBA00009437"/>
    </source>
</evidence>
<dbReference type="InterPro" id="IPR036390">
    <property type="entry name" value="WH_DNA-bd_sf"/>
</dbReference>
<dbReference type="PANTHER" id="PTHR30346">
    <property type="entry name" value="TRANSCRIPTIONAL DUAL REGULATOR HCAR-RELATED"/>
    <property type="match status" value="1"/>
</dbReference>
<evidence type="ECO:0000256" key="2">
    <source>
        <dbReference type="ARBA" id="ARBA00023015"/>
    </source>
</evidence>
<dbReference type="SUPFAM" id="SSF53850">
    <property type="entry name" value="Periplasmic binding protein-like II"/>
    <property type="match status" value="1"/>
</dbReference>
<dbReference type="AlphaFoldDB" id="A0A139R561"/>
<dbReference type="RefSeq" id="WP_061459798.1">
    <property type="nucleotide sequence ID" value="NZ_KQ970569.1"/>
</dbReference>
<feature type="domain" description="HTH lysR-type" evidence="5">
    <location>
        <begin position="1"/>
        <end position="58"/>
    </location>
</feature>
<evidence type="ECO:0000313" key="7">
    <source>
        <dbReference type="Proteomes" id="UP000071927"/>
    </source>
</evidence>
<dbReference type="FunFam" id="1.10.10.10:FF:000001">
    <property type="entry name" value="LysR family transcriptional regulator"/>
    <property type="match status" value="1"/>
</dbReference>
<gene>
    <name evidence="6" type="ORF">SGADD03_00405</name>
</gene>
<keyword evidence="4" id="KW-0804">Transcription</keyword>
<dbReference type="CDD" id="cd05466">
    <property type="entry name" value="PBP2_LTTR_substrate"/>
    <property type="match status" value="1"/>
</dbReference>
<dbReference type="SUPFAM" id="SSF46785">
    <property type="entry name" value="Winged helix' DNA-binding domain"/>
    <property type="match status" value="1"/>
</dbReference>
<dbReference type="GO" id="GO:0032993">
    <property type="term" value="C:protein-DNA complex"/>
    <property type="evidence" value="ECO:0007669"/>
    <property type="project" value="TreeGrafter"/>
</dbReference>
<dbReference type="Proteomes" id="UP000071927">
    <property type="component" value="Unassembled WGS sequence"/>
</dbReference>
<dbReference type="Gene3D" id="3.40.190.290">
    <property type="match status" value="1"/>
</dbReference>
<evidence type="ECO:0000259" key="5">
    <source>
        <dbReference type="PROSITE" id="PS50931"/>
    </source>
</evidence>
<dbReference type="PANTHER" id="PTHR30346:SF28">
    <property type="entry name" value="HTH-TYPE TRANSCRIPTIONAL REGULATOR CYNR"/>
    <property type="match status" value="1"/>
</dbReference>